<reference evidence="1 2" key="1">
    <citation type="submission" date="2018-07" db="EMBL/GenBank/DDBJ databases">
        <authorList>
            <person name="Peeters C."/>
        </authorList>
    </citation>
    <scope>NUCLEOTIDE SEQUENCE [LARGE SCALE GENOMIC DNA]</scope>
    <source>
        <strain evidence="1 2">LMG 30378</strain>
    </source>
</reference>
<dbReference type="RefSeq" id="WP_129244823.1">
    <property type="nucleotide sequence ID" value="NZ_UFQC01000036.1"/>
</dbReference>
<evidence type="ECO:0000313" key="2">
    <source>
        <dbReference type="Proteomes" id="UP000289465"/>
    </source>
</evidence>
<dbReference type="OrthoDB" id="9028651at2"/>
<proteinExistence type="predicted"/>
<name>A0A446CWN5_9BURK</name>
<gene>
    <name evidence="1" type="ORF">AVE30378_05013</name>
</gene>
<evidence type="ECO:0000313" key="1">
    <source>
        <dbReference type="EMBL" id="SSW72278.1"/>
    </source>
</evidence>
<accession>A0A446CWN5</accession>
<protein>
    <submittedName>
        <fullName evidence="1">Uncharacterized protein</fullName>
    </submittedName>
</protein>
<dbReference type="Proteomes" id="UP000289465">
    <property type="component" value="Unassembled WGS sequence"/>
</dbReference>
<sequence length="285" mass="32824">MAQMLDDFSLLVDLKGPDDLTSRPAYCPYLEASDAKLSEVLAPYYFDVSYPCGLASCRQPHQNGFLVITDDGVETNVGGDCGKRIFGDDFVIKSNLQRRRADFKYQLETLQRIRDDKVNILARISDFYDRRHGTKWADASLKRLKEYIGRSTSLKLHEMARRGETLVEHARDATAEERERHAAMNSDSKPLRYVIEKLGELRGLGFLNSDPHQMATELKNRIFELQHLDAKALSARKRQEWVNWANNIDRNFDAVEESLAEALRFFSDDNMLLVYKLDAIEKQRV</sequence>
<organism evidence="1 2">
    <name type="scientific">Achromobacter veterisilvae</name>
    <dbReference type="NCBI Taxonomy" id="2069367"/>
    <lineage>
        <taxon>Bacteria</taxon>
        <taxon>Pseudomonadati</taxon>
        <taxon>Pseudomonadota</taxon>
        <taxon>Betaproteobacteria</taxon>
        <taxon>Burkholderiales</taxon>
        <taxon>Alcaligenaceae</taxon>
        <taxon>Achromobacter</taxon>
    </lineage>
</organism>
<dbReference type="EMBL" id="UFQC01000036">
    <property type="protein sequence ID" value="SSW72278.1"/>
    <property type="molecule type" value="Genomic_DNA"/>
</dbReference>
<dbReference type="AlphaFoldDB" id="A0A446CWN5"/>